<feature type="transmembrane region" description="Helical" evidence="11">
    <location>
        <begin position="37"/>
        <end position="60"/>
    </location>
</feature>
<feature type="transmembrane region" description="Helical" evidence="11">
    <location>
        <begin position="12"/>
        <end position="31"/>
    </location>
</feature>
<dbReference type="InterPro" id="IPR028055">
    <property type="entry name" value="YidC/Oxa/ALB_C"/>
</dbReference>
<feature type="transmembrane region" description="Helical" evidence="11">
    <location>
        <begin position="288"/>
        <end position="307"/>
    </location>
</feature>
<evidence type="ECO:0000256" key="1">
    <source>
        <dbReference type="ARBA" id="ARBA00004651"/>
    </source>
</evidence>
<keyword evidence="14" id="KW-1185">Reference proteome</keyword>
<protein>
    <submittedName>
        <fullName evidence="13">YidC/Oxa1 family membrane protein insertase</fullName>
    </submittedName>
</protein>
<comment type="subcellular location">
    <subcellularLocation>
        <location evidence="1">Cell membrane</location>
        <topology evidence="1">Multi-pass membrane protein</topology>
    </subcellularLocation>
    <subcellularLocation>
        <location evidence="9">Membrane</location>
        <topology evidence="9">Multi-pass membrane protein</topology>
    </subcellularLocation>
</comment>
<keyword evidence="5" id="KW-0653">Protein transport</keyword>
<dbReference type="CDD" id="cd20070">
    <property type="entry name" value="5TM_YidC_Alb3"/>
    <property type="match status" value="1"/>
</dbReference>
<dbReference type="EMBL" id="JAUSTO010000004">
    <property type="protein sequence ID" value="MDQ0152269.1"/>
    <property type="molecule type" value="Genomic_DNA"/>
</dbReference>
<keyword evidence="8" id="KW-0143">Chaperone</keyword>
<feature type="region of interest" description="Disordered" evidence="10">
    <location>
        <begin position="365"/>
        <end position="409"/>
    </location>
</feature>
<comment type="similarity">
    <text evidence="9">Belongs to the OXA1/ALB3/YidC family.</text>
</comment>
<evidence type="ECO:0000256" key="11">
    <source>
        <dbReference type="SAM" id="Phobius"/>
    </source>
</evidence>
<evidence type="ECO:0000313" key="13">
    <source>
        <dbReference type="EMBL" id="MDQ0152269.1"/>
    </source>
</evidence>
<evidence type="ECO:0000256" key="4">
    <source>
        <dbReference type="ARBA" id="ARBA00022692"/>
    </source>
</evidence>
<feature type="domain" description="Membrane insertase YidC/Oxa/ALB C-terminal" evidence="12">
    <location>
        <begin position="41"/>
        <end position="320"/>
    </location>
</feature>
<evidence type="ECO:0000259" key="12">
    <source>
        <dbReference type="Pfam" id="PF02096"/>
    </source>
</evidence>
<evidence type="ECO:0000256" key="6">
    <source>
        <dbReference type="ARBA" id="ARBA00022989"/>
    </source>
</evidence>
<gene>
    <name evidence="13" type="ORF">J2S20_000954</name>
</gene>
<evidence type="ECO:0000256" key="8">
    <source>
        <dbReference type="ARBA" id="ARBA00023186"/>
    </source>
</evidence>
<dbReference type="NCBIfam" id="TIGR03592">
    <property type="entry name" value="yidC_oxa1_cterm"/>
    <property type="match status" value="1"/>
</dbReference>
<evidence type="ECO:0000313" key="14">
    <source>
        <dbReference type="Proteomes" id="UP001241537"/>
    </source>
</evidence>
<keyword evidence="2" id="KW-0813">Transport</keyword>
<dbReference type="AlphaFoldDB" id="A0AAE3V9P6"/>
<evidence type="ECO:0000256" key="7">
    <source>
        <dbReference type="ARBA" id="ARBA00023136"/>
    </source>
</evidence>
<dbReference type="GO" id="GO:0032977">
    <property type="term" value="F:membrane insertase activity"/>
    <property type="evidence" value="ECO:0007669"/>
    <property type="project" value="InterPro"/>
</dbReference>
<dbReference type="GO" id="GO:0051205">
    <property type="term" value="P:protein insertion into membrane"/>
    <property type="evidence" value="ECO:0007669"/>
    <property type="project" value="TreeGrafter"/>
</dbReference>
<evidence type="ECO:0000256" key="3">
    <source>
        <dbReference type="ARBA" id="ARBA00022475"/>
    </source>
</evidence>
<keyword evidence="6 11" id="KW-1133">Transmembrane helix</keyword>
<comment type="caution">
    <text evidence="13">The sequence shown here is derived from an EMBL/GenBank/DDBJ whole genome shotgun (WGS) entry which is preliminary data.</text>
</comment>
<evidence type="ECO:0000256" key="2">
    <source>
        <dbReference type="ARBA" id="ARBA00022448"/>
    </source>
</evidence>
<keyword evidence="3" id="KW-1003">Cell membrane</keyword>
<dbReference type="InterPro" id="IPR001708">
    <property type="entry name" value="YidC/ALB3/OXA1/COX18"/>
</dbReference>
<evidence type="ECO:0000256" key="9">
    <source>
        <dbReference type="RuleBase" id="RU003945"/>
    </source>
</evidence>
<name>A0AAE3V9P6_9FIRM</name>
<evidence type="ECO:0000256" key="10">
    <source>
        <dbReference type="SAM" id="MobiDB-lite"/>
    </source>
</evidence>
<keyword evidence="7 11" id="KW-0472">Membrane</keyword>
<sequence length="434" mass="48659">MELILLTKSSVPVIGQVAYILGMIMDALFKFTSQFGITNIGLSIILFTIIINLLMWPLTVSQQRSSKLMSVMQPEIQAIQKKYKNKTDQASVMRMQSETKAVYAKYGTSMSGSCLFLLIQMPILFALYQVIYKIPAYVPSVYNVFQTIADPLMRQNGYISVLNEIGTKIKPALGDEASLNMVIDFLYKFTPEQWTMLEGKFPALAATIATGAAEIGKMNYFLGVNLSTAPFQGFMPNPAWIIPFVSAAVQWYSAKLMTDATRNRKSSRADEENVMAQQMQSMNTMMPLMSLFFCFTLPAGIGIYWVASGLCRMIQQLIINSQLNKMDIDEIVKKNLEKANAKALKEGKSPSQIKSNTDKVLRNVKKQEQEAENEEEALQKKIDRAAKQAADSSAYYNKNARPGSLASKANMVALFDERQMEKKKNKGKQESQDE</sequence>
<dbReference type="GO" id="GO:0005886">
    <property type="term" value="C:plasma membrane"/>
    <property type="evidence" value="ECO:0007669"/>
    <property type="project" value="UniProtKB-SubCell"/>
</dbReference>
<accession>A0AAE3V9P6</accession>
<feature type="transmembrane region" description="Helical" evidence="11">
    <location>
        <begin position="114"/>
        <end position="132"/>
    </location>
</feature>
<dbReference type="RefSeq" id="WP_307253759.1">
    <property type="nucleotide sequence ID" value="NZ_JAUSTO010000004.1"/>
</dbReference>
<proteinExistence type="inferred from homology"/>
<keyword evidence="4 9" id="KW-0812">Transmembrane</keyword>
<dbReference type="PANTHER" id="PTHR12428">
    <property type="entry name" value="OXA1"/>
    <property type="match status" value="1"/>
</dbReference>
<dbReference type="InterPro" id="IPR047196">
    <property type="entry name" value="YidC_ALB_C"/>
</dbReference>
<dbReference type="PANTHER" id="PTHR12428:SF65">
    <property type="entry name" value="CYTOCHROME C OXIDASE ASSEMBLY PROTEIN COX18, MITOCHONDRIAL"/>
    <property type="match status" value="1"/>
</dbReference>
<reference evidence="13" key="1">
    <citation type="submission" date="2023-07" db="EMBL/GenBank/DDBJ databases">
        <title>Genomic Encyclopedia of Type Strains, Phase IV (KMG-IV): sequencing the most valuable type-strain genomes for metagenomic binning, comparative biology and taxonomic classification.</title>
        <authorList>
            <person name="Goeker M."/>
        </authorList>
    </citation>
    <scope>NUCLEOTIDE SEQUENCE</scope>
    <source>
        <strain evidence="13">DSM 19659</strain>
    </source>
</reference>
<dbReference type="Pfam" id="PF02096">
    <property type="entry name" value="60KD_IMP"/>
    <property type="match status" value="1"/>
</dbReference>
<dbReference type="Proteomes" id="UP001241537">
    <property type="component" value="Unassembled WGS sequence"/>
</dbReference>
<dbReference type="GO" id="GO:0015031">
    <property type="term" value="P:protein transport"/>
    <property type="evidence" value="ECO:0007669"/>
    <property type="project" value="UniProtKB-KW"/>
</dbReference>
<organism evidence="13 14">
    <name type="scientific">Moryella indoligenes</name>
    <dbReference type="NCBI Taxonomy" id="371674"/>
    <lineage>
        <taxon>Bacteria</taxon>
        <taxon>Bacillati</taxon>
        <taxon>Bacillota</taxon>
        <taxon>Clostridia</taxon>
        <taxon>Lachnospirales</taxon>
        <taxon>Lachnospiraceae</taxon>
        <taxon>Moryella</taxon>
    </lineage>
</organism>
<evidence type="ECO:0000256" key="5">
    <source>
        <dbReference type="ARBA" id="ARBA00022927"/>
    </source>
</evidence>
<feature type="compositionally biased region" description="Basic and acidic residues" evidence="10">
    <location>
        <begin position="377"/>
        <end position="386"/>
    </location>
</feature>